<dbReference type="SUPFAM" id="SSF53850">
    <property type="entry name" value="Periplasmic binding protein-like II"/>
    <property type="match status" value="1"/>
</dbReference>
<dbReference type="InterPro" id="IPR050490">
    <property type="entry name" value="Bact_solute-bd_prot1"/>
</dbReference>
<dbReference type="PANTHER" id="PTHR43649">
    <property type="entry name" value="ARABINOSE-BINDING PROTEIN-RELATED"/>
    <property type="match status" value="1"/>
</dbReference>
<reference evidence="3" key="1">
    <citation type="journal article" date="2019" name="Int. J. Syst. Evol. Microbiol.">
        <title>The Global Catalogue of Microorganisms (GCM) 10K type strain sequencing project: providing services to taxonomists for standard genome sequencing and annotation.</title>
        <authorList>
            <consortium name="The Broad Institute Genomics Platform"/>
            <consortium name="The Broad Institute Genome Sequencing Center for Infectious Disease"/>
            <person name="Wu L."/>
            <person name="Ma J."/>
        </authorList>
    </citation>
    <scope>NUCLEOTIDE SEQUENCE [LARGE SCALE GENOMIC DNA]</scope>
    <source>
        <strain evidence="3">CCUG 49571</strain>
    </source>
</reference>
<proteinExistence type="predicted"/>
<name>A0ABV9F939_9BACL</name>
<dbReference type="Gene3D" id="3.40.190.10">
    <property type="entry name" value="Periplasmic binding protein-like II"/>
    <property type="match status" value="2"/>
</dbReference>
<evidence type="ECO:0000313" key="2">
    <source>
        <dbReference type="EMBL" id="MFC4597337.1"/>
    </source>
</evidence>
<feature type="domain" description="DUF3502" evidence="1">
    <location>
        <begin position="370"/>
        <end position="434"/>
    </location>
</feature>
<dbReference type="Pfam" id="PF12010">
    <property type="entry name" value="DUF3502"/>
    <property type="match status" value="1"/>
</dbReference>
<dbReference type="InterPro" id="IPR006059">
    <property type="entry name" value="SBP"/>
</dbReference>
<sequence length="438" mass="49948">MKQRVNATLQVSFINWGDIEQKYPLMFAANEDFDLVFTSSWAKYNETANKNGFYELTPELLQKYAPVTYERQPKVAWEQAKINGKIYMVPNDNFEVVDYLSLIRGDLREKYNIPPVQTIDDLGNYLKTVAKNEKGLNAYSAAESFALDSIALYQANEWYEVTTGLLGLAYKMTDPSGTIFSVYDTPEMEAHLKRVKDWADSGIWSRNAVVAQEDPLTVFQSGKSAMMAHNLGTLSNAASQVIKDHPEWKPEIIDVNPEAKRFLRDYLGNGMAIHATSKNPERALMVIDLLRYDKEIHDLTNLGIEGKHWEAVGEDQFKSLPDSQNFLPGSACPWGWNSLTERQSADTPPIKEEILAKWKSGNIVEHELQMFFYDQNKMKTELAAIENVLKTYYLPLQYGMVDPVKGLATLKQKLNEAGFEKVKEDLQRQLDEFRQANP</sequence>
<dbReference type="Pfam" id="PF01547">
    <property type="entry name" value="SBP_bac_1"/>
    <property type="match status" value="1"/>
</dbReference>
<evidence type="ECO:0000259" key="1">
    <source>
        <dbReference type="Pfam" id="PF12010"/>
    </source>
</evidence>
<gene>
    <name evidence="2" type="ORF">ACFO3S_03715</name>
</gene>
<dbReference type="PANTHER" id="PTHR43649:SF17">
    <property type="entry name" value="ABC TRANSPORTER SOLUTE BINDING PROTEIN-SUGAR TRANSPORT"/>
    <property type="match status" value="1"/>
</dbReference>
<comment type="caution">
    <text evidence="2">The sequence shown here is derived from an EMBL/GenBank/DDBJ whole genome shotgun (WGS) entry which is preliminary data.</text>
</comment>
<dbReference type="Proteomes" id="UP001596028">
    <property type="component" value="Unassembled WGS sequence"/>
</dbReference>
<keyword evidence="3" id="KW-1185">Reference proteome</keyword>
<dbReference type="RefSeq" id="WP_378092404.1">
    <property type="nucleotide sequence ID" value="NZ_JBHSEP010000002.1"/>
</dbReference>
<evidence type="ECO:0000313" key="3">
    <source>
        <dbReference type="Proteomes" id="UP001596028"/>
    </source>
</evidence>
<dbReference type="EMBL" id="JBHSEP010000002">
    <property type="protein sequence ID" value="MFC4597337.1"/>
    <property type="molecule type" value="Genomic_DNA"/>
</dbReference>
<organism evidence="2 3">
    <name type="scientific">Cohnella hongkongensis</name>
    <dbReference type="NCBI Taxonomy" id="178337"/>
    <lineage>
        <taxon>Bacteria</taxon>
        <taxon>Bacillati</taxon>
        <taxon>Bacillota</taxon>
        <taxon>Bacilli</taxon>
        <taxon>Bacillales</taxon>
        <taxon>Paenibacillaceae</taxon>
        <taxon>Cohnella</taxon>
    </lineage>
</organism>
<accession>A0ABV9F939</accession>
<protein>
    <submittedName>
        <fullName evidence="2">ABC transporter substrate-binding protein</fullName>
    </submittedName>
</protein>
<dbReference type="InterPro" id="IPR022627">
    <property type="entry name" value="DUF3502"/>
</dbReference>